<comment type="caution">
    <text evidence="1">The sequence shown here is derived from an EMBL/GenBank/DDBJ whole genome shotgun (WGS) entry which is preliminary data.</text>
</comment>
<organism evidence="1 2">
    <name type="scientific">Paenibacillus illinoisensis</name>
    <dbReference type="NCBI Taxonomy" id="59845"/>
    <lineage>
        <taxon>Bacteria</taxon>
        <taxon>Bacillati</taxon>
        <taxon>Bacillota</taxon>
        <taxon>Bacilli</taxon>
        <taxon>Bacillales</taxon>
        <taxon>Paenibacillaceae</taxon>
        <taxon>Paenibacillus</taxon>
    </lineage>
</organism>
<dbReference type="RefSeq" id="WP_402878363.1">
    <property type="nucleotide sequence ID" value="NZ_JBIYSL010000006.1"/>
</dbReference>
<accession>A0ABW8I1G6</accession>
<proteinExistence type="predicted"/>
<gene>
    <name evidence="1" type="ORF">ACINKY_25360</name>
</gene>
<protein>
    <submittedName>
        <fullName evidence="1">Uncharacterized protein</fullName>
    </submittedName>
</protein>
<reference evidence="1 2" key="1">
    <citation type="submission" date="2024-11" db="EMBL/GenBank/DDBJ databases">
        <title>Identification and Characterization of a Novel Fosfomycin Bacillithiol Transferase FosB8 in Paenibacillus illinoisensis.</title>
        <authorList>
            <person name="Lu W."/>
        </authorList>
    </citation>
    <scope>NUCLEOTIDE SEQUENCE [LARGE SCALE GENOMIC DNA]</scope>
    <source>
        <strain evidence="1 2">WP77</strain>
    </source>
</reference>
<dbReference type="EMBL" id="JBIYSL010000006">
    <property type="protein sequence ID" value="MFK0525547.1"/>
    <property type="molecule type" value="Genomic_DNA"/>
</dbReference>
<dbReference type="Proteomes" id="UP001618531">
    <property type="component" value="Unassembled WGS sequence"/>
</dbReference>
<name>A0ABW8I1G6_9BACL</name>
<sequence length="105" mass="12358">MELEIAIRERIQERYNILHELYDIWFTENPTYIAPKERFYQQDHIEKHRAITYLLDKGYIVATPVSNEPEQVAVCITVEGIDFFEQGRLEGKGNGWGIVIEQSNE</sequence>
<evidence type="ECO:0000313" key="1">
    <source>
        <dbReference type="EMBL" id="MFK0525547.1"/>
    </source>
</evidence>
<evidence type="ECO:0000313" key="2">
    <source>
        <dbReference type="Proteomes" id="UP001618531"/>
    </source>
</evidence>
<keyword evidence="2" id="KW-1185">Reference proteome</keyword>